<keyword evidence="2" id="KW-0946">Virion</keyword>
<keyword evidence="3" id="KW-1185">Reference proteome</keyword>
<dbReference type="InterPro" id="IPR047175">
    <property type="entry name" value="CotS-like"/>
</dbReference>
<dbReference type="InterPro" id="IPR002575">
    <property type="entry name" value="Aminoglycoside_PTrfase"/>
</dbReference>
<dbReference type="Gene3D" id="3.30.200.20">
    <property type="entry name" value="Phosphorylase Kinase, domain 1"/>
    <property type="match status" value="1"/>
</dbReference>
<proteinExistence type="predicted"/>
<protein>
    <submittedName>
        <fullName evidence="2">CotS family spore coat protein</fullName>
    </submittedName>
</protein>
<dbReference type="Gene3D" id="3.90.1200.10">
    <property type="match status" value="1"/>
</dbReference>
<dbReference type="NCBIfam" id="TIGR02906">
    <property type="entry name" value="spore_CotS"/>
    <property type="match status" value="1"/>
</dbReference>
<keyword evidence="2" id="KW-0167">Capsid protein</keyword>
<dbReference type="EMBL" id="JANQBD010000031">
    <property type="protein sequence ID" value="MCR8635727.1"/>
    <property type="molecule type" value="Genomic_DNA"/>
</dbReference>
<evidence type="ECO:0000313" key="3">
    <source>
        <dbReference type="Proteomes" id="UP001300012"/>
    </source>
</evidence>
<dbReference type="PANTHER" id="PTHR39179:SF1">
    <property type="entry name" value="SPORE COAT PROTEIN I"/>
    <property type="match status" value="1"/>
</dbReference>
<reference evidence="2 3" key="1">
    <citation type="submission" date="2022-08" db="EMBL/GenBank/DDBJ databases">
        <title>Paenibacillus endoradicis sp. nov., Paenibacillus radicibacter sp. nov and Paenibacillus pararadicis sp. nov., three cold-adapted plant growth-promoting bacteria isolated from root of Larix gmelinii in Great Khingan.</title>
        <authorList>
            <person name="Xue H."/>
        </authorList>
    </citation>
    <scope>NUCLEOTIDE SEQUENCE [LARGE SCALE GENOMIC DNA]</scope>
    <source>
        <strain evidence="2 3">N5-1-1-5</strain>
    </source>
</reference>
<name>A0ABT1YRR5_9BACL</name>
<dbReference type="InterPro" id="IPR014255">
    <property type="entry name" value="Spore_coat_CotS"/>
</dbReference>
<comment type="caution">
    <text evidence="2">The sequence shown here is derived from an EMBL/GenBank/DDBJ whole genome shotgun (WGS) entry which is preliminary data.</text>
</comment>
<dbReference type="InterPro" id="IPR011009">
    <property type="entry name" value="Kinase-like_dom_sf"/>
</dbReference>
<evidence type="ECO:0000313" key="2">
    <source>
        <dbReference type="EMBL" id="MCR8635727.1"/>
    </source>
</evidence>
<evidence type="ECO:0000259" key="1">
    <source>
        <dbReference type="Pfam" id="PF01636"/>
    </source>
</evidence>
<dbReference type="SUPFAM" id="SSF56112">
    <property type="entry name" value="Protein kinase-like (PK-like)"/>
    <property type="match status" value="1"/>
</dbReference>
<dbReference type="RefSeq" id="WP_258217272.1">
    <property type="nucleotide sequence ID" value="NZ_JANQBD010000031.1"/>
</dbReference>
<feature type="domain" description="Aminoglycoside phosphotransferase" evidence="1">
    <location>
        <begin position="35"/>
        <end position="265"/>
    </location>
</feature>
<dbReference type="Proteomes" id="UP001300012">
    <property type="component" value="Unassembled WGS sequence"/>
</dbReference>
<accession>A0ABT1YRR5</accession>
<sequence>MDTTFSEVVTKVIAYYPLKAGEIYLLSYKGKKAVWSIQTDLGEVIMKKVPFDEGHIKFMIHAIDYLRDKGIHTPKVYKTSSGEGFVKVDEEYFVIFEAVYGRSPEYEHEEELKMILQGMASFHKASQGIESPIGTFPSFLLTEWKSDLQRRCERLIEWKNRRLAATDKNKFDGLFLQYVDFFLKQGEASLAMLDHSCFDKWVEETKVNKSLCHQDYAAGNLAIGDDGHLYVFDMDSLTVDLPVRDLRKIINKVMKKLDEWDQELLLTMLQAYQTVNPLTKEQLHILVADIQFPHLFYGQVSKYYDKREEKWTVAKHIERLEDMIATDISKGEVLEDLLVRLDEVVNYGHE</sequence>
<gene>
    <name evidence="2" type="ORF">NV381_31430</name>
</gene>
<organism evidence="2 3">
    <name type="scientific">Paenibacillus radicis</name>
    <name type="common">ex Xue et al. 2023</name>
    <dbReference type="NCBI Taxonomy" id="2972489"/>
    <lineage>
        <taxon>Bacteria</taxon>
        <taxon>Bacillati</taxon>
        <taxon>Bacillota</taxon>
        <taxon>Bacilli</taxon>
        <taxon>Bacillales</taxon>
        <taxon>Paenibacillaceae</taxon>
        <taxon>Paenibacillus</taxon>
    </lineage>
</organism>
<dbReference type="PANTHER" id="PTHR39179">
    <property type="entry name" value="SPORE COAT PROTEIN I"/>
    <property type="match status" value="1"/>
</dbReference>
<dbReference type="Pfam" id="PF01636">
    <property type="entry name" value="APH"/>
    <property type="match status" value="1"/>
</dbReference>